<dbReference type="AlphaFoldDB" id="A0A4P7A0Q1"/>
<evidence type="ECO:0000313" key="1">
    <source>
        <dbReference type="EMBL" id="QBP41979.1"/>
    </source>
</evidence>
<dbReference type="RefSeq" id="WP_134210548.1">
    <property type="nucleotide sequence ID" value="NZ_CP038015.1"/>
</dbReference>
<dbReference type="KEGG" id="panc:E2636_12825"/>
<sequence length="106" mass="12256">MSERILIDKLENLETKHGVEINVNAFLEYNDYNENFEAKVIGEVFGEIEYDIKIIISAYNNIGEIIGTEYTTIEEENFEGIQPFSETIDAPKGEVISKLRIYPQKY</sequence>
<accession>A0A4P7A0Q1</accession>
<organism evidence="1 2">
    <name type="scientific">Paenisporosarcina antarctica</name>
    <dbReference type="NCBI Taxonomy" id="417367"/>
    <lineage>
        <taxon>Bacteria</taxon>
        <taxon>Bacillati</taxon>
        <taxon>Bacillota</taxon>
        <taxon>Bacilli</taxon>
        <taxon>Bacillales</taxon>
        <taxon>Caryophanaceae</taxon>
        <taxon>Paenisporosarcina</taxon>
    </lineage>
</organism>
<gene>
    <name evidence="1" type="ORF">E2636_12825</name>
</gene>
<keyword evidence="2" id="KW-1185">Reference proteome</keyword>
<dbReference type="Proteomes" id="UP000294292">
    <property type="component" value="Chromosome"/>
</dbReference>
<proteinExistence type="predicted"/>
<dbReference type="OrthoDB" id="9961756at2"/>
<evidence type="ECO:0000313" key="2">
    <source>
        <dbReference type="Proteomes" id="UP000294292"/>
    </source>
</evidence>
<name>A0A4P7A0Q1_9BACL</name>
<protein>
    <submittedName>
        <fullName evidence="1">Uncharacterized protein</fullName>
    </submittedName>
</protein>
<dbReference type="EMBL" id="CP038015">
    <property type="protein sequence ID" value="QBP41979.1"/>
    <property type="molecule type" value="Genomic_DNA"/>
</dbReference>
<reference evidence="1 2" key="1">
    <citation type="submission" date="2019-03" db="EMBL/GenBank/DDBJ databases">
        <title>Complete genome sequence of Paenisporosarcina antarctica CGMCC 1.6503T.</title>
        <authorList>
            <person name="Rong J.-C."/>
            <person name="Chi N.-Y."/>
            <person name="Zhang Q.-F."/>
        </authorList>
    </citation>
    <scope>NUCLEOTIDE SEQUENCE [LARGE SCALE GENOMIC DNA]</scope>
    <source>
        <strain evidence="1 2">CGMCC 1.6503</strain>
    </source>
</reference>